<proteinExistence type="inferred from homology"/>
<organism evidence="2 3">
    <name type="scientific">Thiocapsa marina 5811</name>
    <dbReference type="NCBI Taxonomy" id="768671"/>
    <lineage>
        <taxon>Bacteria</taxon>
        <taxon>Pseudomonadati</taxon>
        <taxon>Pseudomonadota</taxon>
        <taxon>Gammaproteobacteria</taxon>
        <taxon>Chromatiales</taxon>
        <taxon>Chromatiaceae</taxon>
        <taxon>Thiocapsa</taxon>
    </lineage>
</organism>
<dbReference type="PATRIC" id="fig|768671.3.peg.4785"/>
<dbReference type="AlphaFoldDB" id="F9UHZ2"/>
<dbReference type="Pfam" id="PF05114">
    <property type="entry name" value="MbnB_TglH_ChrH"/>
    <property type="match status" value="1"/>
</dbReference>
<dbReference type="PANTHER" id="PTHR42194:SF1">
    <property type="entry name" value="UPF0276 PROTEIN HI_1600"/>
    <property type="match status" value="1"/>
</dbReference>
<gene>
    <name evidence="2" type="ORF">ThimaDRAFT_4545</name>
</gene>
<evidence type="ECO:0000256" key="1">
    <source>
        <dbReference type="HAMAP-Rule" id="MF_00697"/>
    </source>
</evidence>
<sequence length="382" mass="42196">MSPADAVDAVLIKPAPIRLLSDRLETVCRTAPEVVPGIRHTRDAATRPSWPEHRTHGADTVLAEIVAAAVESIPTERTPPIARSLSVSRSHPEPIDGMTPQPYPVHGAGLGLRRSFLSALAEQSPAEVDFYEIAPENWIGMGGVNARRLRALTERHPFVCHGLSLSIGAPTPLDLHFVRQVKAFLDEHGIRAYTEHLSYCSDDGHLYDLLPIPFTEDAVRHVAGRVRRVQEILERRIALENVSYYGAPGQELSEIDFINAVLTEADCDLLLDVNNIHVNAVNHGYDPLAFLGALPGERIRYGHIAGHYVEAEDLRVDTHGADVIDPVWELLDLAYARFGVFPTLLERDFNIPPIDELVREVDRIKQIQQAHAARSARSAADA</sequence>
<evidence type="ECO:0000313" key="2">
    <source>
        <dbReference type="EMBL" id="EGV16168.1"/>
    </source>
</evidence>
<accession>F9UHZ2</accession>
<protein>
    <recommendedName>
        <fullName evidence="1">UPF0276 protein ThimaDRAFT_4545</fullName>
    </recommendedName>
</protein>
<reference evidence="2 3" key="1">
    <citation type="submission" date="2011-06" db="EMBL/GenBank/DDBJ databases">
        <title>The draft genome of Thiocapsa marina 5811.</title>
        <authorList>
            <consortium name="US DOE Joint Genome Institute (JGI-PGF)"/>
            <person name="Lucas S."/>
            <person name="Han J."/>
            <person name="Cheng J.-F."/>
            <person name="Goodwin L."/>
            <person name="Pitluck S."/>
            <person name="Peters L."/>
            <person name="Land M.L."/>
            <person name="Hauser L."/>
            <person name="Vogl K."/>
            <person name="Liu Z."/>
            <person name="Imhoff J."/>
            <person name="Thiel V."/>
            <person name="Frigaard N.-U."/>
            <person name="Bryant D."/>
            <person name="Woyke T.J."/>
        </authorList>
    </citation>
    <scope>NUCLEOTIDE SEQUENCE [LARGE SCALE GENOMIC DNA]</scope>
    <source>
        <strain evidence="2 3">5811</strain>
    </source>
</reference>
<dbReference type="InterPro" id="IPR036237">
    <property type="entry name" value="Xyl_isomerase-like_sf"/>
</dbReference>
<dbReference type="STRING" id="768671.ThimaDRAFT_4545"/>
<keyword evidence="3" id="KW-1185">Reference proteome</keyword>
<evidence type="ECO:0000313" key="3">
    <source>
        <dbReference type="Proteomes" id="UP000005459"/>
    </source>
</evidence>
<dbReference type="PANTHER" id="PTHR42194">
    <property type="entry name" value="UPF0276 PROTEIN HI_1600"/>
    <property type="match status" value="1"/>
</dbReference>
<name>F9UHZ2_9GAMM</name>
<dbReference type="Gene3D" id="3.20.20.150">
    <property type="entry name" value="Divalent-metal-dependent TIM barrel enzymes"/>
    <property type="match status" value="1"/>
</dbReference>
<dbReference type="NCBIfam" id="NF003818">
    <property type="entry name" value="PRK05409.1"/>
    <property type="match status" value="1"/>
</dbReference>
<dbReference type="EMBL" id="AFWV01000021">
    <property type="protein sequence ID" value="EGV16168.1"/>
    <property type="molecule type" value="Genomic_DNA"/>
</dbReference>
<dbReference type="eggNOG" id="COG3220">
    <property type="taxonomic scope" value="Bacteria"/>
</dbReference>
<comment type="similarity">
    <text evidence="1">Belongs to the UPF0276 family.</text>
</comment>
<dbReference type="InterPro" id="IPR007801">
    <property type="entry name" value="MbnB/TglH/ChrH"/>
</dbReference>
<dbReference type="HAMAP" id="MF_00697">
    <property type="entry name" value="UPF0276"/>
    <property type="match status" value="1"/>
</dbReference>
<dbReference type="Proteomes" id="UP000005459">
    <property type="component" value="Unassembled WGS sequence"/>
</dbReference>
<dbReference type="SUPFAM" id="SSF51658">
    <property type="entry name" value="Xylose isomerase-like"/>
    <property type="match status" value="1"/>
</dbReference>